<sequence>MVEKVIATPAALELVAFLQTKHGPDLMFHQSGGCCDNSAANCYLPGEITMGAGDVYLGDIGGCPFYIGRAQYETWKHTQLIIDVIEGTGGTLSLEGPEGKAFHTRSRVFTAVELAELAREGERGVASPPLLNSEK</sequence>
<keyword evidence="2" id="KW-1185">Reference proteome</keyword>
<organism evidence="1 2">
    <name type="scientific">Acidovorax soli</name>
    <dbReference type="NCBI Taxonomy" id="592050"/>
    <lineage>
        <taxon>Bacteria</taxon>
        <taxon>Pseudomonadati</taxon>
        <taxon>Pseudomonadota</taxon>
        <taxon>Betaproteobacteria</taxon>
        <taxon>Burkholderiales</taxon>
        <taxon>Comamonadaceae</taxon>
        <taxon>Acidovorax</taxon>
    </lineage>
</organism>
<dbReference type="GeneID" id="34232820"/>
<dbReference type="EMBL" id="FNQJ01000008">
    <property type="protein sequence ID" value="SEA25418.1"/>
    <property type="molecule type" value="Genomic_DNA"/>
</dbReference>
<dbReference type="STRING" id="592050.SAMN05421875_10863"/>
<dbReference type="PIRSF" id="PIRSF009151">
    <property type="entry name" value="DUF779"/>
    <property type="match status" value="1"/>
</dbReference>
<dbReference type="InterPro" id="IPR008497">
    <property type="entry name" value="DUF779"/>
</dbReference>
<proteinExistence type="predicted"/>
<reference evidence="2" key="1">
    <citation type="submission" date="2016-10" db="EMBL/GenBank/DDBJ databases">
        <authorList>
            <person name="Varghese N."/>
            <person name="Submissions S."/>
        </authorList>
    </citation>
    <scope>NUCLEOTIDE SEQUENCE [LARGE SCALE GENOMIC DNA]</scope>
    <source>
        <strain evidence="2">DSM 25157</strain>
    </source>
</reference>
<accession>A0A1H3ZP49</accession>
<dbReference type="AlphaFoldDB" id="A0A1H3ZP49"/>
<dbReference type="Proteomes" id="UP000199002">
    <property type="component" value="Unassembled WGS sequence"/>
</dbReference>
<dbReference type="RefSeq" id="WP_092697844.1">
    <property type="nucleotide sequence ID" value="NZ_CAXIQL010000025.1"/>
</dbReference>
<gene>
    <name evidence="1" type="ORF">SAMN05421875_10863</name>
</gene>
<protein>
    <recommendedName>
        <fullName evidence="3">Acetaldehyde dehydrogenase</fullName>
    </recommendedName>
</protein>
<name>A0A1H3ZP49_9BURK</name>
<evidence type="ECO:0000313" key="1">
    <source>
        <dbReference type="EMBL" id="SEA25418.1"/>
    </source>
</evidence>
<dbReference type="Pfam" id="PF05610">
    <property type="entry name" value="DUF779"/>
    <property type="match status" value="1"/>
</dbReference>
<evidence type="ECO:0000313" key="2">
    <source>
        <dbReference type="Proteomes" id="UP000199002"/>
    </source>
</evidence>
<evidence type="ECO:0008006" key="3">
    <source>
        <dbReference type="Google" id="ProtNLM"/>
    </source>
</evidence>